<comment type="caution">
    <text evidence="4">The sequence shown here is derived from an EMBL/GenBank/DDBJ whole genome shotgun (WGS) entry which is preliminary data.</text>
</comment>
<dbReference type="RefSeq" id="WP_183821580.1">
    <property type="nucleotide sequence ID" value="NZ_JACIGW010000001.1"/>
</dbReference>
<dbReference type="Proteomes" id="UP000520770">
    <property type="component" value="Unassembled WGS sequence"/>
</dbReference>
<dbReference type="InterPro" id="IPR007055">
    <property type="entry name" value="BON_dom"/>
</dbReference>
<name>A0A7W6TD47_9HYPH</name>
<evidence type="ECO:0000256" key="1">
    <source>
        <dbReference type="SAM" id="MobiDB-lite"/>
    </source>
</evidence>
<evidence type="ECO:0000313" key="5">
    <source>
        <dbReference type="EMBL" id="MBB4444792.1"/>
    </source>
</evidence>
<feature type="region of interest" description="Disordered" evidence="1">
    <location>
        <begin position="1"/>
        <end position="60"/>
    </location>
</feature>
<feature type="domain" description="BON" evidence="2">
    <location>
        <begin position="88"/>
        <end position="156"/>
    </location>
</feature>
<accession>A0A7W6TD47</accession>
<protein>
    <recommendedName>
        <fullName evidence="2">BON domain-containing protein</fullName>
    </recommendedName>
</protein>
<dbReference type="Gene3D" id="3.30.1340.30">
    <property type="match status" value="1"/>
</dbReference>
<evidence type="ECO:0000313" key="6">
    <source>
        <dbReference type="Proteomes" id="UP000520770"/>
    </source>
</evidence>
<dbReference type="AlphaFoldDB" id="A0A7W6TD47"/>
<dbReference type="Proteomes" id="UP000576087">
    <property type="component" value="Unassembled WGS sequence"/>
</dbReference>
<evidence type="ECO:0000313" key="4">
    <source>
        <dbReference type="EMBL" id="MBB4410105.1"/>
    </source>
</evidence>
<dbReference type="Proteomes" id="UP000524535">
    <property type="component" value="Unassembled WGS sequence"/>
</dbReference>
<dbReference type="PROSITE" id="PS50914">
    <property type="entry name" value="BON"/>
    <property type="match status" value="1"/>
</dbReference>
<proteinExistence type="predicted"/>
<keyword evidence="7" id="KW-1185">Reference proteome</keyword>
<dbReference type="EMBL" id="JACIHM010000001">
    <property type="protein sequence ID" value="MBB4444792.1"/>
    <property type="molecule type" value="Genomic_DNA"/>
</dbReference>
<dbReference type="EMBL" id="JACIGY010000001">
    <property type="protein sequence ID" value="MBB4410105.1"/>
    <property type="molecule type" value="Genomic_DNA"/>
</dbReference>
<evidence type="ECO:0000259" key="2">
    <source>
        <dbReference type="PROSITE" id="PS50914"/>
    </source>
</evidence>
<sequence>MSPKKDINDISREEDFRDFDDRNLDDGWPYADKPGQAAGPVDNAAYGSTSPDVETGRNPGFLIDEAGFDGLEEPQRDSLRPGTTGLENWDDLEERVTDAIDALGIVEMDLIDIHVDRNNVTIEGQVDDAATSHGIIGATRNVAGVGRIINHLRLAGVDSRIPDED</sequence>
<feature type="compositionally biased region" description="Basic and acidic residues" evidence="1">
    <location>
        <begin position="1"/>
        <end position="25"/>
    </location>
</feature>
<evidence type="ECO:0000313" key="8">
    <source>
        <dbReference type="Proteomes" id="UP000576087"/>
    </source>
</evidence>
<evidence type="ECO:0000313" key="3">
    <source>
        <dbReference type="EMBL" id="MBB4347500.1"/>
    </source>
</evidence>
<dbReference type="EMBL" id="JACIGW010000001">
    <property type="protein sequence ID" value="MBB4347500.1"/>
    <property type="molecule type" value="Genomic_DNA"/>
</dbReference>
<reference evidence="6 7" key="1">
    <citation type="submission" date="2020-08" db="EMBL/GenBank/DDBJ databases">
        <title>Genomic Encyclopedia of Type Strains, Phase IV (KMG-V): Genome sequencing to study the core and pangenomes of soil and plant-associated prokaryotes.</title>
        <authorList>
            <person name="Whitman W."/>
        </authorList>
    </citation>
    <scope>NUCLEOTIDE SEQUENCE [LARGE SCALE GENOMIC DNA]</scope>
    <source>
        <strain evidence="4 7">SEMIA 444</strain>
        <strain evidence="3 6">SEMIA 448</strain>
        <strain evidence="5 8">SEMIA 452</strain>
    </source>
</reference>
<evidence type="ECO:0000313" key="7">
    <source>
        <dbReference type="Proteomes" id="UP000524535"/>
    </source>
</evidence>
<gene>
    <name evidence="4" type="ORF">GGE31_000576</name>
    <name evidence="3" type="ORF">GGE33_001208</name>
    <name evidence="5" type="ORF">GGE35_000574</name>
</gene>
<dbReference type="Pfam" id="PF04972">
    <property type="entry name" value="BON"/>
    <property type="match status" value="1"/>
</dbReference>
<organism evidence="4 7">
    <name type="scientific">Aliirhizobium cellulosilyticum</name>
    <dbReference type="NCBI Taxonomy" id="393664"/>
    <lineage>
        <taxon>Bacteria</taxon>
        <taxon>Pseudomonadati</taxon>
        <taxon>Pseudomonadota</taxon>
        <taxon>Alphaproteobacteria</taxon>
        <taxon>Hyphomicrobiales</taxon>
        <taxon>Rhizobiaceae</taxon>
        <taxon>Aliirhizobium</taxon>
    </lineage>
</organism>